<dbReference type="Gene3D" id="1.10.12.10">
    <property type="entry name" value="Lyase 2-enoyl-coa Hydratase, Chain A, domain 2"/>
    <property type="match status" value="1"/>
</dbReference>
<proteinExistence type="inferred from homology"/>
<dbReference type="SUPFAM" id="SSF52096">
    <property type="entry name" value="ClpP/crotonase"/>
    <property type="match status" value="1"/>
</dbReference>
<dbReference type="Gene3D" id="3.90.226.10">
    <property type="entry name" value="2-enoyl-CoA Hydratase, Chain A, domain 1"/>
    <property type="match status" value="1"/>
</dbReference>
<evidence type="ECO:0000256" key="1">
    <source>
        <dbReference type="ARBA" id="ARBA00005254"/>
    </source>
</evidence>
<dbReference type="InterPro" id="IPR001753">
    <property type="entry name" value="Enoyl-CoA_hydra/iso"/>
</dbReference>
<dbReference type="CDD" id="cd06558">
    <property type="entry name" value="crotonase-like"/>
    <property type="match status" value="1"/>
</dbReference>
<keyword evidence="3" id="KW-1185">Reference proteome</keyword>
<dbReference type="PANTHER" id="PTHR43459:SF1">
    <property type="entry name" value="EG:BACN32G11.4 PROTEIN"/>
    <property type="match status" value="1"/>
</dbReference>
<comment type="caution">
    <text evidence="2">The sequence shown here is derived from an EMBL/GenBank/DDBJ whole genome shotgun (WGS) entry which is preliminary data.</text>
</comment>
<dbReference type="Pfam" id="PF00378">
    <property type="entry name" value="ECH_1"/>
    <property type="match status" value="1"/>
</dbReference>
<dbReference type="EMBL" id="JBEPSH010000006">
    <property type="protein sequence ID" value="MET4577937.1"/>
    <property type="molecule type" value="Genomic_DNA"/>
</dbReference>
<dbReference type="InterPro" id="IPR029045">
    <property type="entry name" value="ClpP/crotonase-like_dom_sf"/>
</dbReference>
<dbReference type="GO" id="GO:0016853">
    <property type="term" value="F:isomerase activity"/>
    <property type="evidence" value="ECO:0007669"/>
    <property type="project" value="UniProtKB-KW"/>
</dbReference>
<evidence type="ECO:0000313" key="3">
    <source>
        <dbReference type="Proteomes" id="UP001549320"/>
    </source>
</evidence>
<protein>
    <submittedName>
        <fullName evidence="2">2-(1,2-epoxy-1,2-dihydrophenyl)acetyl-CoA isomerase</fullName>
        <ecNumber evidence="2">5.3.3.18</ecNumber>
    </submittedName>
</protein>
<keyword evidence="2" id="KW-0413">Isomerase</keyword>
<dbReference type="Proteomes" id="UP001549320">
    <property type="component" value="Unassembled WGS sequence"/>
</dbReference>
<dbReference type="InterPro" id="IPR014748">
    <property type="entry name" value="Enoyl-CoA_hydra_C"/>
</dbReference>
<reference evidence="2 3" key="1">
    <citation type="submission" date="2024-06" db="EMBL/GenBank/DDBJ databases">
        <title>Sorghum-associated microbial communities from plants grown in Nebraska, USA.</title>
        <authorList>
            <person name="Schachtman D."/>
        </authorList>
    </citation>
    <scope>NUCLEOTIDE SEQUENCE [LARGE SCALE GENOMIC DNA]</scope>
    <source>
        <strain evidence="2 3">2709</strain>
    </source>
</reference>
<accession>A0ABV2QA88</accession>
<gene>
    <name evidence="2" type="ORF">ABIE13_003053</name>
</gene>
<dbReference type="RefSeq" id="WP_354444766.1">
    <property type="nucleotide sequence ID" value="NZ_JBEPSH010000006.1"/>
</dbReference>
<evidence type="ECO:0000313" key="2">
    <source>
        <dbReference type="EMBL" id="MET4577937.1"/>
    </source>
</evidence>
<dbReference type="PANTHER" id="PTHR43459">
    <property type="entry name" value="ENOYL-COA HYDRATASE"/>
    <property type="match status" value="1"/>
</dbReference>
<comment type="similarity">
    <text evidence="1">Belongs to the enoyl-CoA hydratase/isomerase family.</text>
</comment>
<organism evidence="2 3">
    <name type="scientific">Ottowia thiooxydans</name>
    <dbReference type="NCBI Taxonomy" id="219182"/>
    <lineage>
        <taxon>Bacteria</taxon>
        <taxon>Pseudomonadati</taxon>
        <taxon>Pseudomonadota</taxon>
        <taxon>Betaproteobacteria</taxon>
        <taxon>Burkholderiales</taxon>
        <taxon>Comamonadaceae</taxon>
        <taxon>Ottowia</taxon>
    </lineage>
</organism>
<sequence>MDKQAIHSEVADGVLVLEMRMPEVRNAIGAEMKQALLDQARRFADDDSLKCMLLTGSEGVFCAGGDLRTMQDDRRTVSVRRRMAKTHASIRLLAECEKPIVTAVNGPAVGAGLSLSLFGDVVVAAEDAYFMAGFANVGVLPDMGLLYHLPRTVGRVQANDLLLTNRRIEAQEALSLGLVSRVFPREGFLQQALALAQRIATGPTVSFGLARALMAGAYKDSFSEFLLKESMAQAVVFGTEDFAEGVTAFQEKRKPRFSGR</sequence>
<dbReference type="EC" id="5.3.3.18" evidence="2"/>
<name>A0ABV2QA88_9BURK</name>